<feature type="domain" description="Enolpyruvate transferase" evidence="13">
    <location>
        <begin position="36"/>
        <end position="443"/>
    </location>
</feature>
<evidence type="ECO:0000256" key="10">
    <source>
        <dbReference type="ARBA" id="ARBA00038367"/>
    </source>
</evidence>
<evidence type="ECO:0000313" key="14">
    <source>
        <dbReference type="EMBL" id="AEZ59279.1"/>
    </source>
</evidence>
<dbReference type="InterPro" id="IPR050068">
    <property type="entry name" value="MurA_subfamily"/>
</dbReference>
<keyword evidence="8 12" id="KW-0131">Cell cycle</keyword>
<evidence type="ECO:0000256" key="12">
    <source>
        <dbReference type="HAMAP-Rule" id="MF_00111"/>
    </source>
</evidence>
<dbReference type="CDD" id="cd01555">
    <property type="entry name" value="UdpNAET"/>
    <property type="match status" value="1"/>
</dbReference>
<evidence type="ECO:0000256" key="3">
    <source>
        <dbReference type="ARBA" id="ARBA00022490"/>
    </source>
</evidence>
<feature type="binding site" evidence="12">
    <location>
        <position position="341"/>
    </location>
    <ligand>
        <name>UDP-N-acetyl-alpha-D-glucosamine</name>
        <dbReference type="ChEBI" id="CHEBI:57705"/>
    </ligand>
</feature>
<keyword evidence="4 12" id="KW-0132">Cell division</keyword>
<keyword evidence="7 12" id="KW-0573">Peptidoglycan synthesis</keyword>
<evidence type="ECO:0000256" key="9">
    <source>
        <dbReference type="ARBA" id="ARBA00023316"/>
    </source>
</evidence>
<dbReference type="InterPro" id="IPR036968">
    <property type="entry name" value="Enolpyruvate_Tfrase_sf"/>
</dbReference>
<accession>A0AAU8PDK3</accession>
<feature type="active site" description="Proton donor" evidence="12">
    <location>
        <position position="146"/>
    </location>
</feature>
<feature type="binding site" evidence="12">
    <location>
        <position position="122"/>
    </location>
    <ligand>
        <name>UDP-N-acetyl-alpha-D-glucosamine</name>
        <dbReference type="ChEBI" id="CHEBI:57705"/>
    </ligand>
</feature>
<evidence type="ECO:0000256" key="4">
    <source>
        <dbReference type="ARBA" id="ARBA00022618"/>
    </source>
</evidence>
<evidence type="ECO:0000259" key="13">
    <source>
        <dbReference type="Pfam" id="PF00275"/>
    </source>
</evidence>
<comment type="function">
    <text evidence="12">Cell wall formation. Adds enolpyruvyl to UDP-N-acetylglucosamine.</text>
</comment>
<evidence type="ECO:0000256" key="8">
    <source>
        <dbReference type="ARBA" id="ARBA00023306"/>
    </source>
</evidence>
<dbReference type="Gene3D" id="3.65.10.10">
    <property type="entry name" value="Enolpyruvate transferase domain"/>
    <property type="match status" value="2"/>
</dbReference>
<gene>
    <name evidence="12 14" type="primary">murA</name>
    <name evidence="14" type="ordered locus">TPEGAU_0029</name>
</gene>
<comment type="similarity">
    <text evidence="10 12">Belongs to the EPSP synthase family. MurA subfamily.</text>
</comment>
<dbReference type="GO" id="GO:0051301">
    <property type="term" value="P:cell division"/>
    <property type="evidence" value="ECO:0007669"/>
    <property type="project" value="UniProtKB-KW"/>
</dbReference>
<sequence length="454" mass="48768">MGPYFCGIRAIKLYVDRCSTGMCAQRGESMSCYRVEGGFPVSGCIRVCGNKNAALPCIAAAVLTQEPVLLQNVPDIEDVAVMLTIFRAFGGSVERRGNHEYMLHLPQLQTCEVPCEAAQKVRASILFAGPLLARGRKAVLPPPGGDVIGRRRLDTHFLALAALGAQVRLDGVFTFSANKLVGCDVFLDEASVTATENVLMASVLAEGVTVITNAASEPHVQDLCHLLNAMGARVSGIGSNVLTIEGVSALHGTTYTLGADFMEVGSLIGLAVVTRGALTISDVNVRDLRPLGFAFKKLGVIWSEQEHAVSVSASQDLRVNYDFGGMIPKIDDGPWPAFPPDLTSIMTVVATQVEGVILIHEKMFESRMFFVDKLITMGARIILCDPHRALVSGPSALHGSDLVSPDVRAGMAMVLAACCARGVSIIRNVYQIERGYERLVERLQAIGVRIWKES</sequence>
<dbReference type="InterPro" id="IPR013792">
    <property type="entry name" value="RNA3'P_cycl/enolpyr_Trfase_a/b"/>
</dbReference>
<dbReference type="Pfam" id="PF00275">
    <property type="entry name" value="EPSP_synthase"/>
    <property type="match status" value="1"/>
</dbReference>
<dbReference type="GO" id="GO:0005737">
    <property type="term" value="C:cytoplasm"/>
    <property type="evidence" value="ECO:0007669"/>
    <property type="project" value="UniProtKB-SubCell"/>
</dbReference>
<dbReference type="NCBIfam" id="NF006873">
    <property type="entry name" value="PRK09369.1"/>
    <property type="match status" value="1"/>
</dbReference>
<dbReference type="InterPro" id="IPR001986">
    <property type="entry name" value="Enolpyruvate_Tfrase_dom"/>
</dbReference>
<protein>
    <recommendedName>
        <fullName evidence="12">UDP-N-acetylglucosamine 1-carboxyvinyltransferase</fullName>
        <ecNumber evidence="12">2.5.1.7</ecNumber>
    </recommendedName>
    <alternativeName>
        <fullName evidence="12">Enoylpyruvate transferase</fullName>
    </alternativeName>
    <alternativeName>
        <fullName evidence="12">UDP-N-acetylglucosamine enolpyruvyl transferase</fullName>
        <shortName evidence="12">EPT</shortName>
    </alternativeName>
</protein>
<feature type="binding site" evidence="12">
    <location>
        <position position="363"/>
    </location>
    <ligand>
        <name>UDP-N-acetyl-alpha-D-glucosamine</name>
        <dbReference type="ChEBI" id="CHEBI:57705"/>
    </ligand>
</feature>
<evidence type="ECO:0000256" key="2">
    <source>
        <dbReference type="ARBA" id="ARBA00004752"/>
    </source>
</evidence>
<keyword evidence="9 12" id="KW-0961">Cell wall biogenesis/degradation</keyword>
<dbReference type="GO" id="GO:0071555">
    <property type="term" value="P:cell wall organization"/>
    <property type="evidence" value="ECO:0007669"/>
    <property type="project" value="UniProtKB-KW"/>
</dbReference>
<dbReference type="AlphaFoldDB" id="A0AAU8PDK3"/>
<keyword evidence="3 12" id="KW-0963">Cytoplasm</keyword>
<feature type="binding site" evidence="12">
    <location>
        <begin position="51"/>
        <end position="52"/>
    </location>
    <ligand>
        <name>phosphoenolpyruvate</name>
        <dbReference type="ChEBI" id="CHEBI:58702"/>
    </ligand>
</feature>
<dbReference type="NCBIfam" id="TIGR01072">
    <property type="entry name" value="murA"/>
    <property type="match status" value="1"/>
</dbReference>
<comment type="caution">
    <text evidence="12">Lacks conserved residue(s) required for the propagation of feature annotation.</text>
</comment>
<reference evidence="15" key="1">
    <citation type="journal article" date="2012" name="PLoS Negl. Trop. Dis.">
        <title>Whole genome sequences of three Treponema pallidum ssp. pertenue strains: yaws and syphilis treponemes differ in less than 0.2% of the genome sequence.</title>
        <authorList>
            <person name="Cejkova D."/>
            <person name="Zobanikova M."/>
            <person name="Chen L."/>
            <person name="Pospisilova P."/>
            <person name="Strouhal M."/>
            <person name="Qin X."/>
            <person name="Mikalova L."/>
            <person name="Norris S.J."/>
            <person name="Muzny D.M."/>
            <person name="Gibbs R.A."/>
            <person name="Fulton L.L."/>
            <person name="Sodergren E."/>
            <person name="Weinstock G.M."/>
            <person name="Smajs D."/>
        </authorList>
    </citation>
    <scope>NUCLEOTIDE SEQUENCE [LARGE SCALE GENOMIC DNA]</scope>
    <source>
        <strain evidence="15">Gauthier</strain>
    </source>
</reference>
<evidence type="ECO:0000313" key="15">
    <source>
        <dbReference type="Proteomes" id="UP000008192"/>
    </source>
</evidence>
<dbReference type="GO" id="GO:0008760">
    <property type="term" value="F:UDP-N-acetylglucosamine 1-carboxyvinyltransferase activity"/>
    <property type="evidence" value="ECO:0007669"/>
    <property type="project" value="UniProtKB-UniRule"/>
</dbReference>
<name>A0AAU8PDK3_TREPG</name>
<dbReference type="EC" id="2.5.1.7" evidence="12"/>
<comment type="catalytic activity">
    <reaction evidence="11 12">
        <text>phosphoenolpyruvate + UDP-N-acetyl-alpha-D-glucosamine = UDP-N-acetyl-3-O-(1-carboxyvinyl)-alpha-D-glucosamine + phosphate</text>
        <dbReference type="Rhea" id="RHEA:18681"/>
        <dbReference type="ChEBI" id="CHEBI:43474"/>
        <dbReference type="ChEBI" id="CHEBI:57705"/>
        <dbReference type="ChEBI" id="CHEBI:58702"/>
        <dbReference type="ChEBI" id="CHEBI:68483"/>
        <dbReference type="EC" id="2.5.1.7"/>
    </reaction>
</comment>
<dbReference type="KEGG" id="tpg:TPEGAU_0029"/>
<comment type="pathway">
    <text evidence="2 12">Cell wall biogenesis; peptidoglycan biosynthesis.</text>
</comment>
<keyword evidence="5 12" id="KW-0808">Transferase</keyword>
<dbReference type="InterPro" id="IPR005750">
    <property type="entry name" value="UDP_GlcNAc_COvinyl_MurA"/>
</dbReference>
<dbReference type="PANTHER" id="PTHR43783:SF1">
    <property type="entry name" value="UDP-N-ACETYLGLUCOSAMINE 1-CARBOXYVINYLTRANSFERASE"/>
    <property type="match status" value="1"/>
</dbReference>
<dbReference type="Proteomes" id="UP000008192">
    <property type="component" value="Chromosome"/>
</dbReference>
<evidence type="ECO:0000256" key="1">
    <source>
        <dbReference type="ARBA" id="ARBA00004496"/>
    </source>
</evidence>
<dbReference type="GO" id="GO:0019277">
    <property type="term" value="P:UDP-N-acetylgalactosamine biosynthetic process"/>
    <property type="evidence" value="ECO:0007669"/>
    <property type="project" value="InterPro"/>
</dbReference>
<evidence type="ECO:0000256" key="11">
    <source>
        <dbReference type="ARBA" id="ARBA00047527"/>
    </source>
</evidence>
<organism evidence="14 15">
    <name type="scientific">Treponema pallidum subsp. pertenue (strain Gauthier)</name>
    <dbReference type="NCBI Taxonomy" id="491080"/>
    <lineage>
        <taxon>Bacteria</taxon>
        <taxon>Pseudomonadati</taxon>
        <taxon>Spirochaetota</taxon>
        <taxon>Spirochaetia</taxon>
        <taxon>Spirochaetales</taxon>
        <taxon>Treponemataceae</taxon>
        <taxon>Treponema</taxon>
    </lineage>
</organism>
<comment type="subcellular location">
    <subcellularLocation>
        <location evidence="1 12">Cytoplasm</location>
    </subcellularLocation>
</comment>
<dbReference type="GO" id="GO:0008360">
    <property type="term" value="P:regulation of cell shape"/>
    <property type="evidence" value="ECO:0007669"/>
    <property type="project" value="UniProtKB-KW"/>
</dbReference>
<evidence type="ECO:0000256" key="5">
    <source>
        <dbReference type="ARBA" id="ARBA00022679"/>
    </source>
</evidence>
<evidence type="ECO:0000256" key="7">
    <source>
        <dbReference type="ARBA" id="ARBA00022984"/>
    </source>
</evidence>
<proteinExistence type="inferred from homology"/>
<dbReference type="EMBL" id="CP002376">
    <property type="protein sequence ID" value="AEZ59279.1"/>
    <property type="molecule type" value="Genomic_DNA"/>
</dbReference>
<dbReference type="SUPFAM" id="SSF55205">
    <property type="entry name" value="EPT/RTPC-like"/>
    <property type="match status" value="1"/>
</dbReference>
<dbReference type="HAMAP" id="MF_00111">
    <property type="entry name" value="MurA"/>
    <property type="match status" value="1"/>
</dbReference>
<dbReference type="GO" id="GO:0009252">
    <property type="term" value="P:peptidoglycan biosynthetic process"/>
    <property type="evidence" value="ECO:0007669"/>
    <property type="project" value="UniProtKB-UniRule"/>
</dbReference>
<keyword evidence="6 12" id="KW-0133">Cell shape</keyword>
<dbReference type="PANTHER" id="PTHR43783">
    <property type="entry name" value="UDP-N-ACETYLGLUCOSAMINE 1-CARBOXYVINYLTRANSFERASE"/>
    <property type="match status" value="1"/>
</dbReference>
<evidence type="ECO:0000256" key="6">
    <source>
        <dbReference type="ARBA" id="ARBA00022960"/>
    </source>
</evidence>